<dbReference type="SMART" id="SM00909">
    <property type="entry name" value="Germane"/>
    <property type="match status" value="1"/>
</dbReference>
<name>A0A919S0N0_9CLOT</name>
<dbReference type="Pfam" id="PF10646">
    <property type="entry name" value="Germane"/>
    <property type="match status" value="1"/>
</dbReference>
<comment type="caution">
    <text evidence="3">The sequence shown here is derived from an EMBL/GenBank/DDBJ whole genome shotgun (WGS) entry which is preliminary data.</text>
</comment>
<protein>
    <recommendedName>
        <fullName evidence="2">GerMN domain-containing protein</fullName>
    </recommendedName>
</protein>
<gene>
    <name evidence="3" type="ORF">CPJCM30710_17920</name>
</gene>
<evidence type="ECO:0000256" key="1">
    <source>
        <dbReference type="SAM" id="SignalP"/>
    </source>
</evidence>
<accession>A0A919S0N0</accession>
<sequence length="354" mass="40141">MKKVLALISLFLSIVFLSGCRSPNSDNNTINGNDDQKNPSSPVLKIEDYYPIKENVKYVYEGMGNEYASYDVYIDYTSDDKVQQRVNNGGTVMARVIKLKDGKLTRLLSREEAYYRENLLNEKGGEEEILLMEPLEKGTTWTLKDSRVRTITNISADITTPSGKYKAIEVVTEGSNDKVTDYYAKNVGLVKSIFTSGKDEITSSLSKIEENVSLVERISFFYPNINDNKIYYQIKELSFKTNDITRQVLEEAYKGTVNKNLGKVFSQNTKINSLYLNKDNTVYIDLNSAFLTEMNAGSGYESMILQSIANTFGKYYNSQKVILTIDNKLYESGHIAMKKGESIDVRYQDAIEVK</sequence>
<dbReference type="Proteomes" id="UP000679179">
    <property type="component" value="Unassembled WGS sequence"/>
</dbReference>
<dbReference type="AlphaFoldDB" id="A0A919S0N0"/>
<proteinExistence type="predicted"/>
<dbReference type="EMBL" id="BOPZ01000013">
    <property type="protein sequence ID" value="GIM29126.1"/>
    <property type="molecule type" value="Genomic_DNA"/>
</dbReference>
<feature type="domain" description="GerMN" evidence="2">
    <location>
        <begin position="245"/>
        <end position="334"/>
    </location>
</feature>
<evidence type="ECO:0000313" key="3">
    <source>
        <dbReference type="EMBL" id="GIM29126.1"/>
    </source>
</evidence>
<dbReference type="PROSITE" id="PS51257">
    <property type="entry name" value="PROKAR_LIPOPROTEIN"/>
    <property type="match status" value="1"/>
</dbReference>
<organism evidence="3 4">
    <name type="scientific">Clostridium polyendosporum</name>
    <dbReference type="NCBI Taxonomy" id="69208"/>
    <lineage>
        <taxon>Bacteria</taxon>
        <taxon>Bacillati</taxon>
        <taxon>Bacillota</taxon>
        <taxon>Clostridia</taxon>
        <taxon>Eubacteriales</taxon>
        <taxon>Clostridiaceae</taxon>
        <taxon>Clostridium</taxon>
    </lineage>
</organism>
<feature type="chain" id="PRO_5038505385" description="GerMN domain-containing protein" evidence="1">
    <location>
        <begin position="22"/>
        <end position="354"/>
    </location>
</feature>
<keyword evidence="4" id="KW-1185">Reference proteome</keyword>
<evidence type="ECO:0000313" key="4">
    <source>
        <dbReference type="Proteomes" id="UP000679179"/>
    </source>
</evidence>
<reference evidence="3" key="1">
    <citation type="submission" date="2021-03" db="EMBL/GenBank/DDBJ databases">
        <title>Taxonomic study of Clostridium polyendosporum from meadow-gley soil under rice.</title>
        <authorList>
            <person name="Kobayashi H."/>
            <person name="Tanizawa Y."/>
            <person name="Yagura M."/>
        </authorList>
    </citation>
    <scope>NUCLEOTIDE SEQUENCE</scope>
    <source>
        <strain evidence="3">JCM 30710</strain>
    </source>
</reference>
<evidence type="ECO:0000259" key="2">
    <source>
        <dbReference type="SMART" id="SM00909"/>
    </source>
</evidence>
<dbReference type="RefSeq" id="WP_212903833.1">
    <property type="nucleotide sequence ID" value="NZ_BOPZ01000013.1"/>
</dbReference>
<dbReference type="Gene3D" id="2.40.360.20">
    <property type="match status" value="1"/>
</dbReference>
<feature type="signal peptide" evidence="1">
    <location>
        <begin position="1"/>
        <end position="21"/>
    </location>
</feature>
<keyword evidence="1" id="KW-0732">Signal</keyword>
<dbReference type="InterPro" id="IPR019606">
    <property type="entry name" value="GerMN"/>
</dbReference>